<proteinExistence type="predicted"/>
<evidence type="ECO:0000256" key="1">
    <source>
        <dbReference type="SAM" id="Phobius"/>
    </source>
</evidence>
<keyword evidence="1" id="KW-0472">Membrane</keyword>
<accession>A0A0F9RGC4</accession>
<keyword evidence="1" id="KW-1133">Transmembrane helix</keyword>
<reference evidence="2" key="1">
    <citation type="journal article" date="2015" name="Nature">
        <title>Complex archaea that bridge the gap between prokaryotes and eukaryotes.</title>
        <authorList>
            <person name="Spang A."/>
            <person name="Saw J.H."/>
            <person name="Jorgensen S.L."/>
            <person name="Zaremba-Niedzwiedzka K."/>
            <person name="Martijn J."/>
            <person name="Lind A.E."/>
            <person name="van Eijk R."/>
            <person name="Schleper C."/>
            <person name="Guy L."/>
            <person name="Ettema T.J."/>
        </authorList>
    </citation>
    <scope>NUCLEOTIDE SEQUENCE</scope>
</reference>
<feature type="transmembrane region" description="Helical" evidence="1">
    <location>
        <begin position="114"/>
        <end position="140"/>
    </location>
</feature>
<comment type="caution">
    <text evidence="2">The sequence shown here is derived from an EMBL/GenBank/DDBJ whole genome shotgun (WGS) entry which is preliminary data.</text>
</comment>
<feature type="transmembrane region" description="Helical" evidence="1">
    <location>
        <begin position="61"/>
        <end position="79"/>
    </location>
</feature>
<organism evidence="2">
    <name type="scientific">marine sediment metagenome</name>
    <dbReference type="NCBI Taxonomy" id="412755"/>
    <lineage>
        <taxon>unclassified sequences</taxon>
        <taxon>metagenomes</taxon>
        <taxon>ecological metagenomes</taxon>
    </lineage>
</organism>
<dbReference type="EMBL" id="LAZR01001206">
    <property type="protein sequence ID" value="KKN48742.1"/>
    <property type="molecule type" value="Genomic_DNA"/>
</dbReference>
<evidence type="ECO:0000313" key="2">
    <source>
        <dbReference type="EMBL" id="KKN48742.1"/>
    </source>
</evidence>
<protein>
    <submittedName>
        <fullName evidence="2">Uncharacterized protein</fullName>
    </submittedName>
</protein>
<sequence>MSFEGTSLKWSKYEKFVSEFGKWAWILGILSGIINLIWGLYTIITLASLPSGLGIYAMDASIWLILSGIFAILISYLIIKPKFSEKCAIQDWSFLLENWIILLGNFRFPWMLFWGIIMCIFGYGWGGIPILIPSILLLFAGPIKFEWSTKG</sequence>
<feature type="transmembrane region" description="Helical" evidence="1">
    <location>
        <begin position="20"/>
        <end position="41"/>
    </location>
</feature>
<name>A0A0F9RGC4_9ZZZZ</name>
<gene>
    <name evidence="2" type="ORF">LCGC14_0649810</name>
</gene>
<dbReference type="AlphaFoldDB" id="A0A0F9RGC4"/>
<keyword evidence="1" id="KW-0812">Transmembrane</keyword>